<dbReference type="EMBL" id="CAJPDR010000243">
    <property type="protein sequence ID" value="CAF9927989.1"/>
    <property type="molecule type" value="Genomic_DNA"/>
</dbReference>
<dbReference type="AlphaFoldDB" id="A0A8H3FRD6"/>
<sequence length="215" mass="24863">MQIYKIALSGDGFPVHLVRRVPGFISHYTRPSATPPQLSPNVSNHASQDYLQSLKAYSYTEAINILYNSNTFQFQELYTLVFLPTTILPQRLNSIRSLHLKLGEDFEPMYNGYHSYENLARWQEACRIMSVMEGLQILQVELGLSQCRHPNINLEYEILTPLMSIKQVKKFVVNIIGSMHSFIDPEQPFELNHIDPETHKFVPYDRTGIFESRVV</sequence>
<evidence type="ECO:0000313" key="3">
    <source>
        <dbReference type="Proteomes" id="UP000664203"/>
    </source>
</evidence>
<dbReference type="Proteomes" id="UP000664203">
    <property type="component" value="Unassembled WGS sequence"/>
</dbReference>
<dbReference type="PANTHER" id="PTHR38790">
    <property type="entry name" value="2EXR DOMAIN-CONTAINING PROTEIN-RELATED"/>
    <property type="match status" value="1"/>
</dbReference>
<evidence type="ECO:0000259" key="1">
    <source>
        <dbReference type="Pfam" id="PF24864"/>
    </source>
</evidence>
<evidence type="ECO:0000313" key="2">
    <source>
        <dbReference type="EMBL" id="CAF9927989.1"/>
    </source>
</evidence>
<reference evidence="2" key="1">
    <citation type="submission" date="2021-03" db="EMBL/GenBank/DDBJ databases">
        <authorList>
            <person name="Tagirdzhanova G."/>
        </authorList>
    </citation>
    <scope>NUCLEOTIDE SEQUENCE</scope>
</reference>
<gene>
    <name evidence="2" type="ORF">ALECFALPRED_003922</name>
</gene>
<keyword evidence="3" id="KW-1185">Reference proteome</keyword>
<accession>A0A8H3FRD6</accession>
<dbReference type="InterPro" id="IPR056632">
    <property type="entry name" value="DUF7730"/>
</dbReference>
<dbReference type="Pfam" id="PF24864">
    <property type="entry name" value="DUF7730"/>
    <property type="match status" value="1"/>
</dbReference>
<protein>
    <recommendedName>
        <fullName evidence="1">DUF7730 domain-containing protein</fullName>
    </recommendedName>
</protein>
<feature type="domain" description="DUF7730" evidence="1">
    <location>
        <begin position="59"/>
        <end position="174"/>
    </location>
</feature>
<organism evidence="2 3">
    <name type="scientific">Alectoria fallacina</name>
    <dbReference type="NCBI Taxonomy" id="1903189"/>
    <lineage>
        <taxon>Eukaryota</taxon>
        <taxon>Fungi</taxon>
        <taxon>Dikarya</taxon>
        <taxon>Ascomycota</taxon>
        <taxon>Pezizomycotina</taxon>
        <taxon>Lecanoromycetes</taxon>
        <taxon>OSLEUM clade</taxon>
        <taxon>Lecanoromycetidae</taxon>
        <taxon>Lecanorales</taxon>
        <taxon>Lecanorineae</taxon>
        <taxon>Parmeliaceae</taxon>
        <taxon>Alectoria</taxon>
    </lineage>
</organism>
<proteinExistence type="predicted"/>
<comment type="caution">
    <text evidence="2">The sequence shown here is derived from an EMBL/GenBank/DDBJ whole genome shotgun (WGS) entry which is preliminary data.</text>
</comment>
<dbReference type="OrthoDB" id="4757095at2759"/>
<name>A0A8H3FRD6_9LECA</name>